<keyword evidence="1" id="KW-0812">Transmembrane</keyword>
<evidence type="ECO:0000313" key="2">
    <source>
        <dbReference type="EMBL" id="KAF6039826.1"/>
    </source>
</evidence>
<evidence type="ECO:0000256" key="1">
    <source>
        <dbReference type="SAM" id="Phobius"/>
    </source>
</evidence>
<dbReference type="AlphaFoldDB" id="A0A7J7KNT0"/>
<feature type="transmembrane region" description="Helical" evidence="1">
    <location>
        <begin position="9"/>
        <end position="33"/>
    </location>
</feature>
<feature type="transmembrane region" description="Helical" evidence="1">
    <location>
        <begin position="82"/>
        <end position="101"/>
    </location>
</feature>
<comment type="caution">
    <text evidence="2">The sequence shown here is derived from an EMBL/GenBank/DDBJ whole genome shotgun (WGS) entry which is preliminary data.</text>
</comment>
<evidence type="ECO:0000313" key="3">
    <source>
        <dbReference type="Proteomes" id="UP000593567"/>
    </source>
</evidence>
<name>A0A7J7KNT0_BUGNE</name>
<dbReference type="Proteomes" id="UP000593567">
    <property type="component" value="Unassembled WGS sequence"/>
</dbReference>
<keyword evidence="1" id="KW-1133">Transmembrane helix</keyword>
<proteinExistence type="predicted"/>
<reference evidence="2" key="1">
    <citation type="submission" date="2020-06" db="EMBL/GenBank/DDBJ databases">
        <title>Draft genome of Bugula neritina, a colonial animal packing powerful symbionts and potential medicines.</title>
        <authorList>
            <person name="Rayko M."/>
        </authorList>
    </citation>
    <scope>NUCLEOTIDE SEQUENCE [LARGE SCALE GENOMIC DNA]</scope>
    <source>
        <strain evidence="2">Kwan_BN1</strain>
    </source>
</reference>
<keyword evidence="3" id="KW-1185">Reference proteome</keyword>
<feature type="transmembrane region" description="Helical" evidence="1">
    <location>
        <begin position="53"/>
        <end position="75"/>
    </location>
</feature>
<protein>
    <submittedName>
        <fullName evidence="2">Uncharacterized protein</fullName>
    </submittedName>
</protein>
<organism evidence="2 3">
    <name type="scientific">Bugula neritina</name>
    <name type="common">Brown bryozoan</name>
    <name type="synonym">Sertularia neritina</name>
    <dbReference type="NCBI Taxonomy" id="10212"/>
    <lineage>
        <taxon>Eukaryota</taxon>
        <taxon>Metazoa</taxon>
        <taxon>Spiralia</taxon>
        <taxon>Lophotrochozoa</taxon>
        <taxon>Bryozoa</taxon>
        <taxon>Gymnolaemata</taxon>
        <taxon>Cheilostomatida</taxon>
        <taxon>Flustrina</taxon>
        <taxon>Buguloidea</taxon>
        <taxon>Bugulidae</taxon>
        <taxon>Bugula</taxon>
    </lineage>
</organism>
<keyword evidence="1" id="KW-0472">Membrane</keyword>
<dbReference type="EMBL" id="VXIV02000207">
    <property type="protein sequence ID" value="KAF6039826.1"/>
    <property type="molecule type" value="Genomic_DNA"/>
</dbReference>
<accession>A0A7J7KNT0</accession>
<gene>
    <name evidence="2" type="ORF">EB796_001862</name>
</gene>
<sequence length="129" mass="13551">MRKLTGLDVALIVLGGIQLVLTISLYGVCGTIGTETNIIFDYVTLSNLGTASWLLLVCILAIYISTIIISIFAILFTLGAAIVSTLGLFGIFNFVSSYVSLYSSTLSRVYGNAFGNAFGSSSSTSGVLE</sequence>